<evidence type="ECO:0000256" key="2">
    <source>
        <dbReference type="ARBA" id="ARBA00023043"/>
    </source>
</evidence>
<comment type="caution">
    <text evidence="3">The sequence shown here is derived from an EMBL/GenBank/DDBJ whole genome shotgun (WGS) entry which is preliminary data.</text>
</comment>
<sequence>MSLGDLECLFADFGLEGARNFFAYPPLLVFLETLDRIKDLEKTTQRLSEIQRHEHRAFVFLHVSQFAIDEYGRTPLHYVGQFGIFQHVVGYHAVVNNNDCDGRTALHLACIPSDRTICGLYGFVIPRTEKLKRTCEILVEIGANINALDSEGRTPLHYAAMYNQDLVPALISLKANIFSIDENGKTPLDYGFKHGKTTAIKNLLENYANQKTDEKSLLMKDINCVDEEGRNILHCAAGVSNPAVITKLLDAGVSLNVVDKNGKFALDYAFARRDFQISVVLLDRILEENKQKPDQLPVAMTQYLRMKDDNNRTMLHHSVMHSKQNVLDTLLKHGVSLNDLDDLDKSALCYATEQENTVAAMKLIEAGASVEGPAVSYHFMRYDGWKSKYLHYAAEWGYIVAAMKLIKAGASVKGKDNEGRTVLHLAVQHGNEKLLDLLIKNKASVNDTDNRGKSVLHYAIERGNTVAAMKLLEAGANVEGKDKEGRTVLHLAAQHGTDGREDLLDQLLKNNATLNDLDLGGKTALHYALENALETGNPTFAFKLCEAGAKAPLVKDSLGMTLLHYAVQDNKLDDLDILLKCKVHLNDYDGKGKAALHHAENSRNVVAIEKLLEAGADINVQTTEEKFTPLHLAAMRRHDEIIELLLDHNANPGVEDYIGRTALKYARNSHRHTDIIKRMEEAIANLSLELRQ</sequence>
<dbReference type="EMBL" id="CACRXK020008791">
    <property type="protein sequence ID" value="CAB4015640.1"/>
    <property type="molecule type" value="Genomic_DNA"/>
</dbReference>
<dbReference type="Pfam" id="PF12796">
    <property type="entry name" value="Ank_2"/>
    <property type="match status" value="3"/>
</dbReference>
<dbReference type="AlphaFoldDB" id="A0A7D9IPI6"/>
<dbReference type="SMART" id="SM00248">
    <property type="entry name" value="ANK"/>
    <property type="match status" value="16"/>
</dbReference>
<organism evidence="3 4">
    <name type="scientific">Paramuricea clavata</name>
    <name type="common">Red gorgonian</name>
    <name type="synonym">Violescent sea-whip</name>
    <dbReference type="NCBI Taxonomy" id="317549"/>
    <lineage>
        <taxon>Eukaryota</taxon>
        <taxon>Metazoa</taxon>
        <taxon>Cnidaria</taxon>
        <taxon>Anthozoa</taxon>
        <taxon>Octocorallia</taxon>
        <taxon>Malacalcyonacea</taxon>
        <taxon>Plexauridae</taxon>
        <taxon>Paramuricea</taxon>
    </lineage>
</organism>
<dbReference type="PANTHER" id="PTHR24193:SF121">
    <property type="entry name" value="ADA2A-CONTAINING COMPLEX COMPONENT 3, ISOFORM D"/>
    <property type="match status" value="1"/>
</dbReference>
<dbReference type="GO" id="GO:0045944">
    <property type="term" value="P:positive regulation of transcription by RNA polymerase II"/>
    <property type="evidence" value="ECO:0007669"/>
    <property type="project" value="TreeGrafter"/>
</dbReference>
<evidence type="ECO:0000313" key="3">
    <source>
        <dbReference type="EMBL" id="CAB4015640.1"/>
    </source>
</evidence>
<dbReference type="InterPro" id="IPR002110">
    <property type="entry name" value="Ankyrin_rpt"/>
</dbReference>
<name>A0A7D9IPI6_PARCT</name>
<dbReference type="Pfam" id="PF00023">
    <property type="entry name" value="Ank"/>
    <property type="match status" value="1"/>
</dbReference>
<dbReference type="OrthoDB" id="432281at2759"/>
<keyword evidence="2" id="KW-0040">ANK repeat</keyword>
<gene>
    <name evidence="3" type="ORF">PACLA_8A005308</name>
</gene>
<dbReference type="GO" id="GO:0000976">
    <property type="term" value="F:transcription cis-regulatory region binding"/>
    <property type="evidence" value="ECO:0007669"/>
    <property type="project" value="TreeGrafter"/>
</dbReference>
<dbReference type="PANTHER" id="PTHR24193">
    <property type="entry name" value="ANKYRIN REPEAT PROTEIN"/>
    <property type="match status" value="1"/>
</dbReference>
<dbReference type="InterPro" id="IPR050663">
    <property type="entry name" value="Ankyrin-SOCS_Box"/>
</dbReference>
<dbReference type="GO" id="GO:0005634">
    <property type="term" value="C:nucleus"/>
    <property type="evidence" value="ECO:0007669"/>
    <property type="project" value="TreeGrafter"/>
</dbReference>
<dbReference type="Gene3D" id="1.25.40.20">
    <property type="entry name" value="Ankyrin repeat-containing domain"/>
    <property type="match status" value="5"/>
</dbReference>
<proteinExistence type="predicted"/>
<evidence type="ECO:0000313" key="4">
    <source>
        <dbReference type="Proteomes" id="UP001152795"/>
    </source>
</evidence>
<accession>A0A7D9IPI6</accession>
<dbReference type="PROSITE" id="PS50088">
    <property type="entry name" value="ANK_REPEAT"/>
    <property type="match status" value="7"/>
</dbReference>
<dbReference type="PROSITE" id="PS50297">
    <property type="entry name" value="ANK_REP_REGION"/>
    <property type="match status" value="7"/>
</dbReference>
<reference evidence="3" key="1">
    <citation type="submission" date="2020-04" db="EMBL/GenBank/DDBJ databases">
        <authorList>
            <person name="Alioto T."/>
            <person name="Alioto T."/>
            <person name="Gomez Garrido J."/>
        </authorList>
    </citation>
    <scope>NUCLEOTIDE SEQUENCE</scope>
    <source>
        <strain evidence="3">A484AB</strain>
    </source>
</reference>
<evidence type="ECO:0000256" key="1">
    <source>
        <dbReference type="ARBA" id="ARBA00022737"/>
    </source>
</evidence>
<keyword evidence="4" id="KW-1185">Reference proteome</keyword>
<dbReference type="PRINTS" id="PR01415">
    <property type="entry name" value="ANKYRIN"/>
</dbReference>
<dbReference type="Proteomes" id="UP001152795">
    <property type="component" value="Unassembled WGS sequence"/>
</dbReference>
<dbReference type="SUPFAM" id="SSF48403">
    <property type="entry name" value="Ankyrin repeat"/>
    <property type="match status" value="2"/>
</dbReference>
<protein>
    <submittedName>
        <fullName evidence="3">Ankyrin repeat</fullName>
    </submittedName>
</protein>
<dbReference type="InterPro" id="IPR036770">
    <property type="entry name" value="Ankyrin_rpt-contain_sf"/>
</dbReference>
<keyword evidence="1" id="KW-0677">Repeat</keyword>